<dbReference type="EMBL" id="MIGC01007063">
    <property type="protein sequence ID" value="PHJ15893.1"/>
    <property type="molecule type" value="Genomic_DNA"/>
</dbReference>
<proteinExistence type="predicted"/>
<evidence type="ECO:0000313" key="2">
    <source>
        <dbReference type="Proteomes" id="UP000221165"/>
    </source>
</evidence>
<name>A0A2C6KHM3_9APIC</name>
<keyword evidence="1" id="KW-0347">Helicase</keyword>
<sequence>CHYTVDSARAPFISEYLYAPLTLYYKEAIKTLRQLRCMYTSSSSHWEGSRSMGILEVWRYAISSIANSSSLLWPMHAIMLAHLMT</sequence>
<gene>
    <name evidence="1" type="ORF">CSUI_010294</name>
</gene>
<comment type="caution">
    <text evidence="1">The sequence shown here is derived from an EMBL/GenBank/DDBJ whole genome shotgun (WGS) entry which is preliminary data.</text>
</comment>
<feature type="non-terminal residue" evidence="1">
    <location>
        <position position="85"/>
    </location>
</feature>
<feature type="non-terminal residue" evidence="1">
    <location>
        <position position="1"/>
    </location>
</feature>
<dbReference type="RefSeq" id="XP_067917625.1">
    <property type="nucleotide sequence ID" value="XM_068070399.1"/>
</dbReference>
<evidence type="ECO:0000313" key="1">
    <source>
        <dbReference type="EMBL" id="PHJ15893.1"/>
    </source>
</evidence>
<dbReference type="VEuPathDB" id="ToxoDB:CSUI_010294"/>
<dbReference type="GO" id="GO:0004386">
    <property type="term" value="F:helicase activity"/>
    <property type="evidence" value="ECO:0007669"/>
    <property type="project" value="UniProtKB-KW"/>
</dbReference>
<keyword evidence="1" id="KW-0547">Nucleotide-binding</keyword>
<protein>
    <submittedName>
        <fullName evidence="1">Dead deah box helicase domain-containing protein</fullName>
    </submittedName>
</protein>
<keyword evidence="1" id="KW-0378">Hydrolase</keyword>
<dbReference type="Proteomes" id="UP000221165">
    <property type="component" value="Unassembled WGS sequence"/>
</dbReference>
<dbReference type="GeneID" id="94433610"/>
<dbReference type="AlphaFoldDB" id="A0A2C6KHM3"/>
<keyword evidence="2" id="KW-1185">Reference proteome</keyword>
<keyword evidence="1" id="KW-0067">ATP-binding</keyword>
<reference evidence="1 2" key="1">
    <citation type="journal article" date="2017" name="Int. J. Parasitol.">
        <title>The genome of the protozoan parasite Cystoisospora suis and a reverse vaccinology approach to identify vaccine candidates.</title>
        <authorList>
            <person name="Palmieri N."/>
            <person name="Shrestha A."/>
            <person name="Ruttkowski B."/>
            <person name="Beck T."/>
            <person name="Vogl C."/>
            <person name="Tomley F."/>
            <person name="Blake D.P."/>
            <person name="Joachim A."/>
        </authorList>
    </citation>
    <scope>NUCLEOTIDE SEQUENCE [LARGE SCALE GENOMIC DNA]</scope>
    <source>
        <strain evidence="1 2">Wien I</strain>
    </source>
</reference>
<organism evidence="1 2">
    <name type="scientific">Cystoisospora suis</name>
    <dbReference type="NCBI Taxonomy" id="483139"/>
    <lineage>
        <taxon>Eukaryota</taxon>
        <taxon>Sar</taxon>
        <taxon>Alveolata</taxon>
        <taxon>Apicomplexa</taxon>
        <taxon>Conoidasida</taxon>
        <taxon>Coccidia</taxon>
        <taxon>Eucoccidiorida</taxon>
        <taxon>Eimeriorina</taxon>
        <taxon>Sarcocystidae</taxon>
        <taxon>Cystoisospora</taxon>
    </lineage>
</organism>
<accession>A0A2C6KHM3</accession>